<dbReference type="SUPFAM" id="SSF51735">
    <property type="entry name" value="NAD(P)-binding Rossmann-fold domains"/>
    <property type="match status" value="1"/>
</dbReference>
<dbReference type="InterPro" id="IPR036291">
    <property type="entry name" value="NAD(P)-bd_dom_sf"/>
</dbReference>
<dbReference type="PANTHER" id="PTHR22604">
    <property type="entry name" value="OXIDOREDUCTASES"/>
    <property type="match status" value="1"/>
</dbReference>
<dbReference type="InterPro" id="IPR055170">
    <property type="entry name" value="GFO_IDH_MocA-like_dom"/>
</dbReference>
<gene>
    <name evidence="5" type="ORF">BXY41_11552</name>
</gene>
<dbReference type="Gene3D" id="3.40.50.720">
    <property type="entry name" value="NAD(P)-binding Rossmann-like Domain"/>
    <property type="match status" value="1"/>
</dbReference>
<dbReference type="SUPFAM" id="SSF55347">
    <property type="entry name" value="Glyceraldehyde-3-phosphate dehydrogenase-like, C-terminal domain"/>
    <property type="match status" value="1"/>
</dbReference>
<dbReference type="Pfam" id="PF22725">
    <property type="entry name" value="GFO_IDH_MocA_C3"/>
    <property type="match status" value="1"/>
</dbReference>
<evidence type="ECO:0000313" key="5">
    <source>
        <dbReference type="EMBL" id="PPK78378.1"/>
    </source>
</evidence>
<proteinExistence type="inferred from homology"/>
<keyword evidence="6" id="KW-1185">Reference proteome</keyword>
<dbReference type="Proteomes" id="UP000237749">
    <property type="component" value="Unassembled WGS sequence"/>
</dbReference>
<dbReference type="InterPro" id="IPR050984">
    <property type="entry name" value="Gfo/Idh/MocA_domain"/>
</dbReference>
<name>A0A2S6HLK6_9FIRM</name>
<dbReference type="Gene3D" id="3.30.360.10">
    <property type="entry name" value="Dihydrodipicolinate Reductase, domain 2"/>
    <property type="match status" value="1"/>
</dbReference>
<evidence type="ECO:0000256" key="2">
    <source>
        <dbReference type="ARBA" id="ARBA00023002"/>
    </source>
</evidence>
<dbReference type="AlphaFoldDB" id="A0A2S6HLK6"/>
<keyword evidence="2" id="KW-0560">Oxidoreductase</keyword>
<feature type="domain" description="GFO/IDH/MocA-like oxidoreductase" evidence="4">
    <location>
        <begin position="133"/>
        <end position="245"/>
    </location>
</feature>
<evidence type="ECO:0000259" key="3">
    <source>
        <dbReference type="Pfam" id="PF01408"/>
    </source>
</evidence>
<evidence type="ECO:0000313" key="6">
    <source>
        <dbReference type="Proteomes" id="UP000237749"/>
    </source>
</evidence>
<organism evidence="5 6">
    <name type="scientific">Lacrimispora xylanisolvens</name>
    <dbReference type="NCBI Taxonomy" id="384636"/>
    <lineage>
        <taxon>Bacteria</taxon>
        <taxon>Bacillati</taxon>
        <taxon>Bacillota</taxon>
        <taxon>Clostridia</taxon>
        <taxon>Lachnospirales</taxon>
        <taxon>Lachnospiraceae</taxon>
        <taxon>Lacrimispora</taxon>
    </lineage>
</organism>
<protein>
    <submittedName>
        <fullName evidence="5">Putative dehydrogenase</fullName>
    </submittedName>
</protein>
<dbReference type="RefSeq" id="WP_185140386.1">
    <property type="nucleotide sequence ID" value="NZ_PTJA01000015.1"/>
</dbReference>
<sequence>MEVLKVGIMGTGRIASILAETMVQMPEVCLYGAASRSLEKAEDFAARFSIKKAYGSYEELAADSEVQLIYIATPHSEHSRNARLCLEHGKHVLCEKSFAANYSQAKEMIDLAQEKNLMITEAMWVRYMPMADTLKEVLASGIIGEPMTLTANLAYLVSDKHRIVAPELAGGALLDVGVYTLNFASLVFGDEITDIASSVIKTETGVDAQNSITLLYPGGKMAVLNSSIQVLSDRQGIIYGTKGFLVVENINNFESICVYNTDRKLVGSYQRPEQITGYEYQVLASKDAIEQGWTECPQMPHQTTLNVMRVMDELRRQWGIRYPFETTNEE</sequence>
<evidence type="ECO:0000256" key="1">
    <source>
        <dbReference type="ARBA" id="ARBA00010928"/>
    </source>
</evidence>
<accession>A0A2S6HLK6</accession>
<dbReference type="InterPro" id="IPR000683">
    <property type="entry name" value="Gfo/Idh/MocA-like_OxRdtase_N"/>
</dbReference>
<dbReference type="PANTHER" id="PTHR22604:SF105">
    <property type="entry name" value="TRANS-1,2-DIHYDROBENZENE-1,2-DIOL DEHYDROGENASE"/>
    <property type="match status" value="1"/>
</dbReference>
<comment type="similarity">
    <text evidence="1">Belongs to the Gfo/Idh/MocA family.</text>
</comment>
<dbReference type="EMBL" id="PTJA01000015">
    <property type="protein sequence ID" value="PPK78378.1"/>
    <property type="molecule type" value="Genomic_DNA"/>
</dbReference>
<reference evidence="5 6" key="1">
    <citation type="submission" date="2018-02" db="EMBL/GenBank/DDBJ databases">
        <title>Genomic Encyclopedia of Archaeal and Bacterial Type Strains, Phase II (KMG-II): from individual species to whole genera.</title>
        <authorList>
            <person name="Goeker M."/>
        </authorList>
    </citation>
    <scope>NUCLEOTIDE SEQUENCE [LARGE SCALE GENOMIC DNA]</scope>
    <source>
        <strain evidence="5 6">DSM 3808</strain>
    </source>
</reference>
<evidence type="ECO:0000259" key="4">
    <source>
        <dbReference type="Pfam" id="PF22725"/>
    </source>
</evidence>
<comment type="caution">
    <text evidence="5">The sequence shown here is derived from an EMBL/GenBank/DDBJ whole genome shotgun (WGS) entry which is preliminary data.</text>
</comment>
<dbReference type="GO" id="GO:0016491">
    <property type="term" value="F:oxidoreductase activity"/>
    <property type="evidence" value="ECO:0007669"/>
    <property type="project" value="UniProtKB-KW"/>
</dbReference>
<dbReference type="GO" id="GO:0000166">
    <property type="term" value="F:nucleotide binding"/>
    <property type="evidence" value="ECO:0007669"/>
    <property type="project" value="InterPro"/>
</dbReference>
<feature type="domain" description="Gfo/Idh/MocA-like oxidoreductase N-terminal" evidence="3">
    <location>
        <begin position="4"/>
        <end position="120"/>
    </location>
</feature>
<dbReference type="Pfam" id="PF01408">
    <property type="entry name" value="GFO_IDH_MocA"/>
    <property type="match status" value="1"/>
</dbReference>